<dbReference type="Proteomes" id="UP000027451">
    <property type="component" value="Unassembled WGS sequence"/>
</dbReference>
<keyword evidence="1" id="KW-0472">Membrane</keyword>
<keyword evidence="3" id="KW-1185">Reference proteome</keyword>
<protein>
    <recommendedName>
        <fullName evidence="4">Transmembrane protein</fullName>
    </recommendedName>
</protein>
<dbReference type="EMBL" id="JFHD01000045">
    <property type="protein sequence ID" value="KDR25612.1"/>
    <property type="molecule type" value="Genomic_DNA"/>
</dbReference>
<feature type="transmembrane region" description="Helical" evidence="1">
    <location>
        <begin position="79"/>
        <end position="102"/>
    </location>
</feature>
<keyword evidence="1" id="KW-1133">Transmembrane helix</keyword>
<gene>
    <name evidence="2" type="ORF">BG60_27750</name>
</gene>
<evidence type="ECO:0000256" key="1">
    <source>
        <dbReference type="SAM" id="Phobius"/>
    </source>
</evidence>
<evidence type="ECO:0000313" key="2">
    <source>
        <dbReference type="EMBL" id="KDR25612.1"/>
    </source>
</evidence>
<sequence>MTGEGDDMETIRGLLVWIIDLHDTDAMNRVVAAQRRAGRRMFYALVTASVLCAISLVMAPDVSTTDLAAPPAAIAWKLAVALAVGALMTTVVGMMYIARYVILLRWPDRFVRDSD</sequence>
<feature type="transmembrane region" description="Helical" evidence="1">
    <location>
        <begin position="41"/>
        <end position="59"/>
    </location>
</feature>
<proteinExistence type="predicted"/>
<accession>A0A656Q9X7</accession>
<organism evidence="2 3">
    <name type="scientific">Caballeronia zhejiangensis</name>
    <dbReference type="NCBI Taxonomy" id="871203"/>
    <lineage>
        <taxon>Bacteria</taxon>
        <taxon>Pseudomonadati</taxon>
        <taxon>Pseudomonadota</taxon>
        <taxon>Betaproteobacteria</taxon>
        <taxon>Burkholderiales</taxon>
        <taxon>Burkholderiaceae</taxon>
        <taxon>Caballeronia</taxon>
    </lineage>
</organism>
<name>A0A656Q9X7_9BURK</name>
<evidence type="ECO:0008006" key="4">
    <source>
        <dbReference type="Google" id="ProtNLM"/>
    </source>
</evidence>
<evidence type="ECO:0000313" key="3">
    <source>
        <dbReference type="Proteomes" id="UP000027451"/>
    </source>
</evidence>
<comment type="caution">
    <text evidence="2">The sequence shown here is derived from an EMBL/GenBank/DDBJ whole genome shotgun (WGS) entry which is preliminary data.</text>
</comment>
<keyword evidence="1" id="KW-0812">Transmembrane</keyword>
<dbReference type="AlphaFoldDB" id="A0A656Q9X7"/>
<reference evidence="2 3" key="1">
    <citation type="submission" date="2014-03" db="EMBL/GenBank/DDBJ databases">
        <title>Draft Genome Sequences of Four Burkholderia Strains.</title>
        <authorList>
            <person name="Liu X.Y."/>
            <person name="Li C.X."/>
            <person name="Xu J.H."/>
        </authorList>
    </citation>
    <scope>NUCLEOTIDE SEQUENCE [LARGE SCALE GENOMIC DNA]</scope>
    <source>
        <strain evidence="2 3">OP-1</strain>
    </source>
</reference>